<evidence type="ECO:0000256" key="1">
    <source>
        <dbReference type="ARBA" id="ARBA00004828"/>
    </source>
</evidence>
<dbReference type="FunFam" id="3.40.1160.10:FF:000004">
    <property type="entry name" value="Acetylglutamate kinase"/>
    <property type="match status" value="1"/>
</dbReference>
<comment type="pathway">
    <text evidence="1 9">Amino-acid biosynthesis; L-arginine biosynthesis; N(2)-acetyl-L-ornithine from L-glutamate: step 2/4.</text>
</comment>
<dbReference type="PANTHER" id="PTHR23342">
    <property type="entry name" value="N-ACETYLGLUTAMATE SYNTHASE"/>
    <property type="match status" value="1"/>
</dbReference>
<dbReference type="PIRSF" id="PIRSF000728">
    <property type="entry name" value="NAGK"/>
    <property type="match status" value="1"/>
</dbReference>
<keyword evidence="3 9" id="KW-0028">Amino-acid biosynthesis</keyword>
<evidence type="ECO:0000256" key="6">
    <source>
        <dbReference type="ARBA" id="ARBA00022777"/>
    </source>
</evidence>
<dbReference type="RefSeq" id="WP_034767598.1">
    <property type="nucleotide sequence ID" value="NZ_CCRF01000013.1"/>
</dbReference>
<gene>
    <name evidence="9 11" type="primary">argB</name>
    <name evidence="11" type="ORF">BT1A1_0419</name>
</gene>
<dbReference type="EC" id="2.7.2.8" evidence="9"/>
<dbReference type="EMBL" id="CCRF01000013">
    <property type="protein sequence ID" value="CEE00280.1"/>
    <property type="molecule type" value="Genomic_DNA"/>
</dbReference>
<keyword evidence="6 9" id="KW-0418">Kinase</keyword>
<dbReference type="GO" id="GO:0042450">
    <property type="term" value="P:L-arginine biosynthetic process via ornithine"/>
    <property type="evidence" value="ECO:0007669"/>
    <property type="project" value="UniProtKB-UniRule"/>
</dbReference>
<dbReference type="NCBIfam" id="TIGR00761">
    <property type="entry name" value="argB"/>
    <property type="match status" value="1"/>
</dbReference>
<feature type="site" description="Transition state stabilizer" evidence="9">
    <location>
        <position position="7"/>
    </location>
</feature>
<dbReference type="Gene3D" id="3.40.1160.10">
    <property type="entry name" value="Acetylglutamate kinase-like"/>
    <property type="match status" value="1"/>
</dbReference>
<organism evidence="11 12">
    <name type="scientific">Caldibacillus thermoamylovorans</name>
    <dbReference type="NCBI Taxonomy" id="35841"/>
    <lineage>
        <taxon>Bacteria</taxon>
        <taxon>Bacillati</taxon>
        <taxon>Bacillota</taxon>
        <taxon>Bacilli</taxon>
        <taxon>Bacillales</taxon>
        <taxon>Bacillaceae</taxon>
        <taxon>Caldibacillus</taxon>
    </lineage>
</organism>
<evidence type="ECO:0000256" key="7">
    <source>
        <dbReference type="ARBA" id="ARBA00022840"/>
    </source>
</evidence>
<dbReference type="SUPFAM" id="SSF53633">
    <property type="entry name" value="Carbamate kinase-like"/>
    <property type="match status" value="1"/>
</dbReference>
<evidence type="ECO:0000313" key="11">
    <source>
        <dbReference type="EMBL" id="CEE00280.1"/>
    </source>
</evidence>
<dbReference type="Pfam" id="PF00696">
    <property type="entry name" value="AA_kinase"/>
    <property type="match status" value="1"/>
</dbReference>
<evidence type="ECO:0000259" key="10">
    <source>
        <dbReference type="Pfam" id="PF00696"/>
    </source>
</evidence>
<protein>
    <recommendedName>
        <fullName evidence="9">Acetylglutamate kinase</fullName>
        <ecNumber evidence="9">2.7.2.8</ecNumber>
    </recommendedName>
    <alternativeName>
        <fullName evidence="9">N-acetyl-L-glutamate 5-phosphotransferase</fullName>
    </alternativeName>
    <alternativeName>
        <fullName evidence="9">NAG kinase</fullName>
        <shortName evidence="9">NAGK</shortName>
    </alternativeName>
</protein>
<sequence>MGYVVIKCGGSILDGLHPSFYENIVMMMEENHVKPVIVHGGGPEISKMLDQLKIETRFIDGMRVTTNEVLDVVEMVLSGTMNKTIVRNLMTCGGRSIGLSGVDGMLLEAGPIHQENQLGFVGKVHSVNTKIIERLLNEKLIPVISPVATDKHGGRWNVNADLAAAAIAKALQAPLCLLTNVPGILKNGKVLSNLSHLEVQQLLDDGTITGGMIPKVKAALDCLHEGIREVVILDGTEENALKRFIGKEKIGTSINLELTYAK</sequence>
<feature type="binding site" evidence="9">
    <location>
        <position position="157"/>
    </location>
    <ligand>
        <name>substrate</name>
    </ligand>
</feature>
<evidence type="ECO:0000256" key="5">
    <source>
        <dbReference type="ARBA" id="ARBA00022741"/>
    </source>
</evidence>
<evidence type="ECO:0000313" key="12">
    <source>
        <dbReference type="Proteomes" id="UP000040576"/>
    </source>
</evidence>
<proteinExistence type="inferred from homology"/>
<evidence type="ECO:0000256" key="3">
    <source>
        <dbReference type="ARBA" id="ARBA00022605"/>
    </source>
</evidence>
<feature type="domain" description="Aspartate/glutamate/uridylate kinase" evidence="10">
    <location>
        <begin position="4"/>
        <end position="233"/>
    </location>
</feature>
<dbReference type="Proteomes" id="UP000040576">
    <property type="component" value="Unassembled WGS sequence"/>
</dbReference>
<evidence type="ECO:0000256" key="2">
    <source>
        <dbReference type="ARBA" id="ARBA00022571"/>
    </source>
</evidence>
<accession>A0A090IXK6</accession>
<feature type="binding site" evidence="9">
    <location>
        <position position="63"/>
    </location>
    <ligand>
        <name>substrate</name>
    </ligand>
</feature>
<dbReference type="PANTHER" id="PTHR23342:SF0">
    <property type="entry name" value="N-ACETYLGLUTAMATE SYNTHASE, MITOCHONDRIAL"/>
    <property type="match status" value="1"/>
</dbReference>
<reference evidence="11 12" key="1">
    <citation type="submission" date="2014-07" db="EMBL/GenBank/DDBJ databases">
        <authorList>
            <person name="Wibberg Daniel"/>
        </authorList>
    </citation>
    <scope>NUCLEOTIDE SEQUENCE [LARGE SCALE GENOMIC DNA]</scope>
</reference>
<dbReference type="GO" id="GO:0005737">
    <property type="term" value="C:cytoplasm"/>
    <property type="evidence" value="ECO:0007669"/>
    <property type="project" value="UniProtKB-SubCell"/>
</dbReference>
<comment type="catalytic activity">
    <reaction evidence="8 9">
        <text>N-acetyl-L-glutamate + ATP = N-acetyl-L-glutamyl 5-phosphate + ADP</text>
        <dbReference type="Rhea" id="RHEA:14629"/>
        <dbReference type="ChEBI" id="CHEBI:30616"/>
        <dbReference type="ChEBI" id="CHEBI:44337"/>
        <dbReference type="ChEBI" id="CHEBI:57936"/>
        <dbReference type="ChEBI" id="CHEBI:456216"/>
        <dbReference type="EC" id="2.7.2.8"/>
    </reaction>
</comment>
<dbReference type="CDD" id="cd04238">
    <property type="entry name" value="AAK_NAGK-like"/>
    <property type="match status" value="1"/>
</dbReference>
<evidence type="ECO:0000256" key="4">
    <source>
        <dbReference type="ARBA" id="ARBA00022679"/>
    </source>
</evidence>
<dbReference type="AlphaFoldDB" id="A0A090IXK6"/>
<dbReference type="UniPathway" id="UPA00068">
    <property type="reaction ID" value="UER00107"/>
</dbReference>
<dbReference type="InterPro" id="IPR037528">
    <property type="entry name" value="ArgB"/>
</dbReference>
<keyword evidence="9" id="KW-0963">Cytoplasm</keyword>
<dbReference type="GO" id="GO:0003991">
    <property type="term" value="F:acetylglutamate kinase activity"/>
    <property type="evidence" value="ECO:0007669"/>
    <property type="project" value="UniProtKB-UniRule"/>
</dbReference>
<keyword evidence="5 9" id="KW-0547">Nucleotide-binding</keyword>
<feature type="site" description="Transition state stabilizer" evidence="9">
    <location>
        <position position="215"/>
    </location>
</feature>
<name>A0A090IXK6_9BACI</name>
<comment type="similarity">
    <text evidence="9">Belongs to the acetylglutamate kinase family. ArgB subfamily.</text>
</comment>
<dbReference type="InterPro" id="IPR004662">
    <property type="entry name" value="AcgluKinase_fam"/>
</dbReference>
<comment type="function">
    <text evidence="9">Catalyzes the ATP-dependent phosphorylation of N-acetyl-L-glutamate.</text>
</comment>
<dbReference type="InterPro" id="IPR036393">
    <property type="entry name" value="AceGlu_kinase-like_sf"/>
</dbReference>
<keyword evidence="4 9" id="KW-0808">Transferase</keyword>
<dbReference type="InterPro" id="IPR001048">
    <property type="entry name" value="Asp/Glu/Uridylate_kinase"/>
</dbReference>
<evidence type="ECO:0000256" key="9">
    <source>
        <dbReference type="HAMAP-Rule" id="MF_00082"/>
    </source>
</evidence>
<dbReference type="HAMAP" id="MF_00082">
    <property type="entry name" value="ArgB"/>
    <property type="match status" value="1"/>
</dbReference>
<keyword evidence="7 9" id="KW-0067">ATP-binding</keyword>
<evidence type="ECO:0000256" key="8">
    <source>
        <dbReference type="ARBA" id="ARBA00048141"/>
    </source>
</evidence>
<keyword evidence="2 9" id="KW-0055">Arginine biosynthesis</keyword>
<feature type="binding site" evidence="9">
    <location>
        <begin position="41"/>
        <end position="42"/>
    </location>
    <ligand>
        <name>substrate</name>
    </ligand>
</feature>
<keyword evidence="12" id="KW-1185">Reference proteome</keyword>
<dbReference type="GO" id="GO:0005524">
    <property type="term" value="F:ATP binding"/>
    <property type="evidence" value="ECO:0007669"/>
    <property type="project" value="UniProtKB-UniRule"/>
</dbReference>
<comment type="subcellular location">
    <subcellularLocation>
        <location evidence="9">Cytoplasm</location>
    </subcellularLocation>
</comment>